<dbReference type="SUPFAM" id="SSF54160">
    <property type="entry name" value="Chromo domain-like"/>
    <property type="match status" value="1"/>
</dbReference>
<dbReference type="SUPFAM" id="SSF53098">
    <property type="entry name" value="Ribonuclease H-like"/>
    <property type="match status" value="1"/>
</dbReference>
<dbReference type="PROSITE" id="PS50878">
    <property type="entry name" value="RT_POL"/>
    <property type="match status" value="1"/>
</dbReference>
<evidence type="ECO:0000256" key="4">
    <source>
        <dbReference type="ARBA" id="ARBA00022670"/>
    </source>
</evidence>
<dbReference type="SUPFAM" id="SSF57756">
    <property type="entry name" value="Retrovirus zinc finger-like domains"/>
    <property type="match status" value="1"/>
</dbReference>
<evidence type="ECO:0000256" key="13">
    <source>
        <dbReference type="PROSITE-ProRule" id="PRU00047"/>
    </source>
</evidence>
<evidence type="ECO:0000256" key="11">
    <source>
        <dbReference type="ARBA" id="ARBA00023268"/>
    </source>
</evidence>
<dbReference type="Ensembl" id="ENSAMXT00000048113.1">
    <property type="protein sequence ID" value="ENSAMXP00000038095.1"/>
    <property type="gene ID" value="ENSAMXG00000033138.1"/>
</dbReference>
<dbReference type="InterPro" id="IPR016197">
    <property type="entry name" value="Chromo-like_dom_sf"/>
</dbReference>
<dbReference type="GO" id="GO:0005634">
    <property type="term" value="C:nucleus"/>
    <property type="evidence" value="ECO:0007669"/>
    <property type="project" value="UniProtKB-SubCell"/>
</dbReference>
<dbReference type="InterPro" id="IPR000477">
    <property type="entry name" value="RT_dom"/>
</dbReference>
<evidence type="ECO:0000259" key="18">
    <source>
        <dbReference type="PROSITE" id="PS50994"/>
    </source>
</evidence>
<dbReference type="InterPro" id="IPR001584">
    <property type="entry name" value="Integrase_cat-core"/>
</dbReference>
<evidence type="ECO:0000259" key="17">
    <source>
        <dbReference type="PROSITE" id="PS50878"/>
    </source>
</evidence>
<dbReference type="PROSITE" id="PS50994">
    <property type="entry name" value="INTEGRASE"/>
    <property type="match status" value="1"/>
</dbReference>
<dbReference type="FunFam" id="3.30.420.10:FF:000032">
    <property type="entry name" value="Retrovirus-related Pol polyprotein from transposon 297-like Protein"/>
    <property type="match status" value="1"/>
</dbReference>
<dbReference type="InterPro" id="IPR036875">
    <property type="entry name" value="Znf_CCHC_sf"/>
</dbReference>
<dbReference type="PROSITE" id="PS50013">
    <property type="entry name" value="CHROMO_2"/>
    <property type="match status" value="1"/>
</dbReference>
<keyword evidence="9" id="KW-0378">Hydrolase</keyword>
<evidence type="ECO:0000313" key="19">
    <source>
        <dbReference type="Ensembl" id="ENSAMXP00000038095.1"/>
    </source>
</evidence>
<dbReference type="GeneTree" id="ENSGT01040000240511"/>
<feature type="domain" description="CCHC-type" evidence="16">
    <location>
        <begin position="272"/>
        <end position="286"/>
    </location>
</feature>
<dbReference type="InterPro" id="IPR000953">
    <property type="entry name" value="Chromo/chromo_shadow_dom"/>
</dbReference>
<evidence type="ECO:0000313" key="20">
    <source>
        <dbReference type="Proteomes" id="UP000018467"/>
    </source>
</evidence>
<keyword evidence="4" id="KW-0645">Protease</keyword>
<dbReference type="Gene3D" id="3.10.10.10">
    <property type="entry name" value="HIV Type 1 Reverse Transcriptase, subunit A, domain 1"/>
    <property type="match status" value="1"/>
</dbReference>
<dbReference type="FunFam" id="3.10.20.370:FF:000003">
    <property type="entry name" value="Transposon Tf2-6 polyprotein"/>
    <property type="match status" value="1"/>
</dbReference>
<dbReference type="Gene3D" id="3.30.420.10">
    <property type="entry name" value="Ribonuclease H-like superfamily/Ribonuclease H"/>
    <property type="match status" value="1"/>
</dbReference>
<dbReference type="SUPFAM" id="SSF50630">
    <property type="entry name" value="Acid proteases"/>
    <property type="match status" value="1"/>
</dbReference>
<dbReference type="InterPro" id="IPR021109">
    <property type="entry name" value="Peptidase_aspartic_dom_sf"/>
</dbReference>
<evidence type="ECO:0000256" key="5">
    <source>
        <dbReference type="ARBA" id="ARBA00022679"/>
    </source>
</evidence>
<keyword evidence="20" id="KW-1185">Reference proteome</keyword>
<evidence type="ECO:0000256" key="7">
    <source>
        <dbReference type="ARBA" id="ARBA00022722"/>
    </source>
</evidence>
<organism evidence="19 20">
    <name type="scientific">Astyanax mexicanus</name>
    <name type="common">Blind cave fish</name>
    <name type="synonym">Astyanax fasciatus mexicanus</name>
    <dbReference type="NCBI Taxonomy" id="7994"/>
    <lineage>
        <taxon>Eukaryota</taxon>
        <taxon>Metazoa</taxon>
        <taxon>Chordata</taxon>
        <taxon>Craniata</taxon>
        <taxon>Vertebrata</taxon>
        <taxon>Euteleostomi</taxon>
        <taxon>Actinopterygii</taxon>
        <taxon>Neopterygii</taxon>
        <taxon>Teleostei</taxon>
        <taxon>Ostariophysi</taxon>
        <taxon>Characiformes</taxon>
        <taxon>Characoidei</taxon>
        <taxon>Acestrorhamphidae</taxon>
        <taxon>Acestrorhamphinae</taxon>
        <taxon>Astyanax</taxon>
    </lineage>
</organism>
<evidence type="ECO:0000256" key="10">
    <source>
        <dbReference type="ARBA" id="ARBA00023125"/>
    </source>
</evidence>
<keyword evidence="13" id="KW-0862">Zinc</keyword>
<evidence type="ECO:0000256" key="12">
    <source>
        <dbReference type="ARBA" id="ARBA00039658"/>
    </source>
</evidence>
<dbReference type="Proteomes" id="UP000018467">
    <property type="component" value="Unassembled WGS sequence"/>
</dbReference>
<protein>
    <recommendedName>
        <fullName evidence="12">Gypsy retrotransposon integrase-like protein 1</fullName>
        <ecNumber evidence="3">3.1.26.4</ecNumber>
    </recommendedName>
</protein>
<dbReference type="Gene3D" id="3.30.70.270">
    <property type="match status" value="2"/>
</dbReference>
<dbReference type="GO" id="GO:0006508">
    <property type="term" value="P:proteolysis"/>
    <property type="evidence" value="ECO:0007669"/>
    <property type="project" value="UniProtKB-KW"/>
</dbReference>
<dbReference type="Bgee" id="ENSAMXG00000033138">
    <property type="expression patterns" value="Expressed in zone of skin and 13 other cell types or tissues"/>
</dbReference>
<dbReference type="GO" id="GO:0004190">
    <property type="term" value="F:aspartic-type endopeptidase activity"/>
    <property type="evidence" value="ECO:0007669"/>
    <property type="project" value="UniProtKB-KW"/>
</dbReference>
<dbReference type="Pfam" id="PF17921">
    <property type="entry name" value="Integrase_H2C2"/>
    <property type="match status" value="1"/>
</dbReference>
<dbReference type="Pfam" id="PF00665">
    <property type="entry name" value="rve"/>
    <property type="match status" value="1"/>
</dbReference>
<comment type="similarity">
    <text evidence="2">Belongs to the beta type-B retroviral polymerase family. HERV class-II K(HML-2) pol subfamily.</text>
</comment>
<evidence type="ECO:0000259" key="16">
    <source>
        <dbReference type="PROSITE" id="PS50158"/>
    </source>
</evidence>
<dbReference type="PANTHER" id="PTHR37984">
    <property type="entry name" value="PROTEIN CBG26694"/>
    <property type="match status" value="1"/>
</dbReference>
<reference evidence="20" key="2">
    <citation type="journal article" date="2014" name="Nat. Commun.">
        <title>The cavefish genome reveals candidate genes for eye loss.</title>
        <authorList>
            <person name="McGaugh S.E."/>
            <person name="Gross J.B."/>
            <person name="Aken B."/>
            <person name="Blin M."/>
            <person name="Borowsky R."/>
            <person name="Chalopin D."/>
            <person name="Hinaux H."/>
            <person name="Jeffery W.R."/>
            <person name="Keene A."/>
            <person name="Ma L."/>
            <person name="Minx P."/>
            <person name="Murphy D."/>
            <person name="O'Quin K.E."/>
            <person name="Retaux S."/>
            <person name="Rohner N."/>
            <person name="Searle S.M."/>
            <person name="Stahl B.A."/>
            <person name="Tabin C."/>
            <person name="Volff J.N."/>
            <person name="Yoshizawa M."/>
            <person name="Warren W.C."/>
        </authorList>
    </citation>
    <scope>NUCLEOTIDE SEQUENCE [LARGE SCALE GENOMIC DNA]</scope>
    <source>
        <strain evidence="20">female</strain>
    </source>
</reference>
<evidence type="ECO:0000256" key="9">
    <source>
        <dbReference type="ARBA" id="ARBA00022759"/>
    </source>
</evidence>
<dbReference type="FunFam" id="1.10.340.70:FF:000001">
    <property type="entry name" value="Retrovirus-related Pol polyprotein from transposon gypsy-like Protein"/>
    <property type="match status" value="1"/>
</dbReference>
<evidence type="ECO:0000259" key="15">
    <source>
        <dbReference type="PROSITE" id="PS50013"/>
    </source>
</evidence>
<dbReference type="PROSITE" id="PS50158">
    <property type="entry name" value="ZF_CCHC"/>
    <property type="match status" value="1"/>
</dbReference>
<dbReference type="Pfam" id="PF17919">
    <property type="entry name" value="RT_RNaseH_2"/>
    <property type="match status" value="1"/>
</dbReference>
<dbReference type="Gene3D" id="1.10.340.70">
    <property type="match status" value="1"/>
</dbReference>
<keyword evidence="5" id="KW-0808">Transferase</keyword>
<feature type="domain" description="Chromo" evidence="15">
    <location>
        <begin position="1292"/>
        <end position="1350"/>
    </location>
</feature>
<dbReference type="InterPro" id="IPR043502">
    <property type="entry name" value="DNA/RNA_pol_sf"/>
</dbReference>
<dbReference type="Pfam" id="PF00078">
    <property type="entry name" value="RVT_1"/>
    <property type="match status" value="1"/>
</dbReference>
<feature type="region of interest" description="Disordered" evidence="14">
    <location>
        <begin position="1335"/>
        <end position="1391"/>
    </location>
</feature>
<dbReference type="InterPro" id="IPR032549">
    <property type="entry name" value="DUF4939"/>
</dbReference>
<dbReference type="GO" id="GO:0004523">
    <property type="term" value="F:RNA-DNA hybrid ribonuclease activity"/>
    <property type="evidence" value="ECO:0007669"/>
    <property type="project" value="UniProtKB-EC"/>
</dbReference>
<keyword evidence="10" id="KW-0238">DNA-binding</keyword>
<dbReference type="InterPro" id="IPR050951">
    <property type="entry name" value="Retrovirus_Pol_polyprotein"/>
</dbReference>
<reference evidence="19" key="4">
    <citation type="submission" date="2025-09" db="UniProtKB">
        <authorList>
            <consortium name="Ensembl"/>
        </authorList>
    </citation>
    <scope>IDENTIFICATION</scope>
</reference>
<comment type="subcellular location">
    <subcellularLocation>
        <location evidence="1">Nucleus</location>
    </subcellularLocation>
</comment>
<name>A0A3B1J8A3_ASTMX</name>
<dbReference type="GO" id="GO:0003677">
    <property type="term" value="F:DNA binding"/>
    <property type="evidence" value="ECO:0007669"/>
    <property type="project" value="UniProtKB-KW"/>
</dbReference>
<keyword evidence="7" id="KW-0540">Nuclease</keyword>
<reference evidence="19" key="3">
    <citation type="submission" date="2025-08" db="UniProtKB">
        <authorList>
            <consortium name="Ensembl"/>
        </authorList>
    </citation>
    <scope>IDENTIFICATION</scope>
</reference>
<feature type="compositionally biased region" description="Basic and acidic residues" evidence="14">
    <location>
        <begin position="1336"/>
        <end position="1347"/>
    </location>
</feature>
<dbReference type="InterPro" id="IPR036397">
    <property type="entry name" value="RNaseH_sf"/>
</dbReference>
<keyword evidence="13" id="KW-0479">Metal-binding</keyword>
<evidence type="ECO:0000256" key="6">
    <source>
        <dbReference type="ARBA" id="ARBA00022695"/>
    </source>
</evidence>
<keyword evidence="6" id="KW-0548">Nucleotidyltransferase</keyword>
<dbReference type="InterPro" id="IPR023780">
    <property type="entry name" value="Chromo_domain"/>
</dbReference>
<dbReference type="CDD" id="cd01647">
    <property type="entry name" value="RT_LTR"/>
    <property type="match status" value="1"/>
</dbReference>
<dbReference type="GO" id="GO:0015074">
    <property type="term" value="P:DNA integration"/>
    <property type="evidence" value="ECO:0007669"/>
    <property type="project" value="InterPro"/>
</dbReference>
<dbReference type="Gene3D" id="2.40.70.10">
    <property type="entry name" value="Acid Proteases"/>
    <property type="match status" value="1"/>
</dbReference>
<feature type="compositionally biased region" description="Basic residues" evidence="14">
    <location>
        <begin position="1348"/>
        <end position="1358"/>
    </location>
</feature>
<accession>A0A3B1J8A3</accession>
<dbReference type="InterPro" id="IPR041588">
    <property type="entry name" value="Integrase_H2C2"/>
</dbReference>
<dbReference type="InParanoid" id="A0A3B1J8A3"/>
<dbReference type="InterPro" id="IPR001878">
    <property type="entry name" value="Znf_CCHC"/>
</dbReference>
<dbReference type="Pfam" id="PF16297">
    <property type="entry name" value="DUF4939"/>
    <property type="match status" value="1"/>
</dbReference>
<dbReference type="Gene3D" id="2.40.50.40">
    <property type="match status" value="1"/>
</dbReference>
<feature type="domain" description="Reverse transcriptase" evidence="17">
    <location>
        <begin position="516"/>
        <end position="695"/>
    </location>
</feature>
<feature type="domain" description="Integrase catalytic" evidence="18">
    <location>
        <begin position="1037"/>
        <end position="1196"/>
    </location>
</feature>
<dbReference type="InterPro" id="IPR041577">
    <property type="entry name" value="RT_RNaseH_2"/>
</dbReference>
<dbReference type="EC" id="3.1.26.4" evidence="3"/>
<sequence>MDPADLEQRMASQEQKMEELVQLIQGLVQRVTPPVAEPAAAGLEQPVDIDAPANPPSSSVFIAVPERYDGSPGSCKSFLMQCTLYINHNAAQFRRETDKIHFVMSLLTGKAKEWATALWSANSEILRSEAQFLAQFKAVFDHPAAGKEVGLQLCELKQGTRSAASFALDFRTLAAGSGWSEPALKTVFQKGLREDLQAELVFRGQELNLNQLIDAAISLDNLLRGKRRLTKEFRPLTSHPSPAPLDDFEPMQLGRARLTPEEKQRRRREGLCLYCGQKGHICASCPTRPSTSGTGEVSVSLFSTNLKQMTIPVQITLLSNKFSVLALVDSGAAGNFMDAGLASRLQIPLLSMGTQLMIKALDGRPLGKGTVSKQTTEVSLQVGLFHEETLTFFIIESPDHPVILGYSWLAQHDPLISWKQGEILKWSDYCQSHCLTMPCLATTVESPDRFNPVSVPDCYQDLREVFSKDNATKLPPHRPWDCSIDLLPNTTPPRSRVYPLSEPETQALETYIDEALAMGHIRPSTSPCAAGFFFVEKKDGGLRPCIDYRGLNSVCVKNPYPLPLVPSALEKLRNAQWFTKLDLRSAYNLIRIKEGDEWKTAFVTTRGHYEYLVMPYGLSCAPSVFQAFVNEVLRDMIDRWVIIFMDDILVYSSSLENHVGHVRAVLQRLLDNQLFVKSEKCVFHVQELSFLGYTIRPGAVSMNLDKVNAVVNWPRPRTVKELQRFLGFANFYRRFIRGFSSVAAPLTSLLKGNSKVLDWSTTAEQAFTALKEKFTTAPILQHPNPELPFEVEVDASDTGVGAILSQRSGTPPKLHPCAYFSRKLNPAEKNYDVGNRELLAMKYALEEWRHWLEGARHPFLIFTDHRNLEYIRSAKRLNSRQSRWSLFFSRFNFSVTYRPGSKNGKADALSRMHTDSNNVCINEPETILPSSRVVAPVLWDIDSEIQLEQANDPVPQNCPVGKTYVPTSMRNRIITLVHSSPSTGHPGIQRTIDLLHHKYWWPTSVEDTTRFVRDCEVCAQSKSPRSPPAGLLVPLEIPRRPWSHLGIDFITDLPPSKGYTTILVIIDRFSKSCRLVPLCKLPTAWEMAEKLFENVFRFYGLPEDIVSDRGPQFTSQVWRAFCKILNIHVSLTSGYHPNSNGQVERLNQEIGRFLRSYCQRNQHDWSSFLPWAEYAQNSLTSSSTGLTPFQCVLGFQPPFLPIDTEPSNVPAVNEWMNRSQQTWEEAHVRLQRAVRRMKIQADRRRSSPPQFQVGQRVWLSTRDLKLKLPSKKGPGSLAEPPPPLDVDGAPAYSVRSLLDSKRRGHQLFYLVDWEGYGPEERSWVPSRDILDPSLIEDFHREHPDRPAPRPRGRPRRRVVGSAGADRQVGGDVTIDPGIAPPGLRRSHSPQF</sequence>
<dbReference type="PANTHER" id="PTHR37984:SF5">
    <property type="entry name" value="PROTEIN NYNRIN-LIKE"/>
    <property type="match status" value="1"/>
</dbReference>
<proteinExistence type="inferred from homology"/>
<keyword evidence="13" id="KW-0863">Zinc-finger</keyword>
<keyword evidence="8" id="KW-0064">Aspartyl protease</keyword>
<dbReference type="GO" id="GO:0008270">
    <property type="term" value="F:zinc ion binding"/>
    <property type="evidence" value="ECO:0007669"/>
    <property type="project" value="UniProtKB-KW"/>
</dbReference>
<keyword evidence="11" id="KW-0511">Multifunctional enzyme</keyword>
<keyword evidence="9" id="KW-0255">Endonuclease</keyword>
<dbReference type="InterPro" id="IPR043128">
    <property type="entry name" value="Rev_trsase/Diguanyl_cyclase"/>
</dbReference>
<dbReference type="InterPro" id="IPR012337">
    <property type="entry name" value="RNaseH-like_sf"/>
</dbReference>
<dbReference type="GO" id="GO:0016779">
    <property type="term" value="F:nucleotidyltransferase activity"/>
    <property type="evidence" value="ECO:0007669"/>
    <property type="project" value="UniProtKB-KW"/>
</dbReference>
<dbReference type="CDD" id="cd00303">
    <property type="entry name" value="retropepsin_like"/>
    <property type="match status" value="1"/>
</dbReference>
<evidence type="ECO:0000256" key="1">
    <source>
        <dbReference type="ARBA" id="ARBA00004123"/>
    </source>
</evidence>
<dbReference type="FunFam" id="3.30.70.270:FF:000026">
    <property type="entry name" value="Transposon Ty3-G Gag-Pol polyprotein"/>
    <property type="match status" value="1"/>
</dbReference>
<dbReference type="CDD" id="cd09274">
    <property type="entry name" value="RNase_HI_RT_Ty3"/>
    <property type="match status" value="1"/>
</dbReference>
<evidence type="ECO:0000256" key="2">
    <source>
        <dbReference type="ARBA" id="ARBA00010879"/>
    </source>
</evidence>
<evidence type="ECO:0000256" key="14">
    <source>
        <dbReference type="SAM" id="MobiDB-lite"/>
    </source>
</evidence>
<reference evidence="20" key="1">
    <citation type="submission" date="2013-03" db="EMBL/GenBank/DDBJ databases">
        <authorList>
            <person name="Jeffery W."/>
            <person name="Warren W."/>
            <person name="Wilson R.K."/>
        </authorList>
    </citation>
    <scope>NUCLEOTIDE SEQUENCE</scope>
    <source>
        <strain evidence="20">female</strain>
    </source>
</reference>
<dbReference type="SUPFAM" id="SSF56672">
    <property type="entry name" value="DNA/RNA polymerases"/>
    <property type="match status" value="1"/>
</dbReference>
<evidence type="ECO:0000256" key="8">
    <source>
        <dbReference type="ARBA" id="ARBA00022750"/>
    </source>
</evidence>
<dbReference type="Pfam" id="PF00385">
    <property type="entry name" value="Chromo"/>
    <property type="match status" value="1"/>
</dbReference>
<evidence type="ECO:0000256" key="3">
    <source>
        <dbReference type="ARBA" id="ARBA00012180"/>
    </source>
</evidence>
<dbReference type="SMART" id="SM00298">
    <property type="entry name" value="CHROMO"/>
    <property type="match status" value="1"/>
</dbReference>